<feature type="transmembrane region" description="Helical" evidence="1">
    <location>
        <begin position="6"/>
        <end position="22"/>
    </location>
</feature>
<keyword evidence="1" id="KW-1133">Transmembrane helix</keyword>
<sequence length="117" mass="13123">MTTIVQALLLATTILLVLYFLTNRRKARAKAGVKLGFVLLVLLAIWAVLRPDDVTVVAQAVGVARGTDLMLYVLIMAFGFTTLSTWIRFREQELRYAQLARAIALQNAVRPEEEFLT</sequence>
<name>A0A448TH24_9CORY</name>
<comment type="caution">
    <text evidence="2">The sequence shown here is derived from an EMBL/GenBank/DDBJ whole genome shotgun (WGS) entry which is preliminary data.</text>
</comment>
<evidence type="ECO:0000313" key="3">
    <source>
        <dbReference type="Proteomes" id="UP000249886"/>
    </source>
</evidence>
<dbReference type="Proteomes" id="UP000249886">
    <property type="component" value="Unassembled WGS sequence"/>
</dbReference>
<feature type="transmembrane region" description="Helical" evidence="1">
    <location>
        <begin position="31"/>
        <end position="49"/>
    </location>
</feature>
<evidence type="ECO:0000256" key="1">
    <source>
        <dbReference type="SAM" id="Phobius"/>
    </source>
</evidence>
<accession>A0A448TH24</accession>
<dbReference type="Pfam" id="PF10066">
    <property type="entry name" value="DUF2304"/>
    <property type="match status" value="1"/>
</dbReference>
<dbReference type="RefSeq" id="WP_005519413.1">
    <property type="nucleotide sequence ID" value="NZ_CAJPQJ010000006.1"/>
</dbReference>
<reference evidence="2 3" key="1">
    <citation type="submission" date="2018-06" db="EMBL/GenBank/DDBJ databases">
        <authorList>
            <consortium name="Pathogen Informatics"/>
            <person name="Doyle S."/>
        </authorList>
    </citation>
    <scope>NUCLEOTIDE SEQUENCE [LARGE SCALE GENOMIC DNA]</scope>
    <source>
        <strain evidence="2 3">NCTC10254</strain>
    </source>
</reference>
<keyword evidence="1" id="KW-0472">Membrane</keyword>
<keyword evidence="1" id="KW-0812">Transmembrane</keyword>
<evidence type="ECO:0000313" key="2">
    <source>
        <dbReference type="EMBL" id="SPW24251.1"/>
    </source>
</evidence>
<protein>
    <submittedName>
        <fullName evidence="2">Membrane protein</fullName>
    </submittedName>
</protein>
<feature type="transmembrane region" description="Helical" evidence="1">
    <location>
        <begin position="69"/>
        <end position="89"/>
    </location>
</feature>
<dbReference type="AlphaFoldDB" id="A0A448TH24"/>
<dbReference type="EMBL" id="UARK01000001">
    <property type="protein sequence ID" value="SPW24251.1"/>
    <property type="molecule type" value="Genomic_DNA"/>
</dbReference>
<organism evidence="2 3">
    <name type="scientific">Corynebacterium matruchotii</name>
    <dbReference type="NCBI Taxonomy" id="43768"/>
    <lineage>
        <taxon>Bacteria</taxon>
        <taxon>Bacillati</taxon>
        <taxon>Actinomycetota</taxon>
        <taxon>Actinomycetes</taxon>
        <taxon>Mycobacteriales</taxon>
        <taxon>Corynebacteriaceae</taxon>
        <taxon>Corynebacterium</taxon>
    </lineage>
</organism>
<dbReference type="GeneID" id="84572956"/>
<gene>
    <name evidence="2" type="ORF">NCTC10254_00621</name>
</gene>
<dbReference type="InterPro" id="IPR019277">
    <property type="entry name" value="DUF2304"/>
</dbReference>
<proteinExistence type="predicted"/>